<feature type="binding site" evidence="9 11">
    <location>
        <begin position="419"/>
        <end position="423"/>
    </location>
    <ligand>
        <name>substrate</name>
    </ligand>
</feature>
<evidence type="ECO:0000256" key="12">
    <source>
        <dbReference type="PIRSR" id="PIRSR004803-3"/>
    </source>
</evidence>
<keyword evidence="9" id="KW-0698">rRNA processing</keyword>
<evidence type="ECO:0000256" key="8">
    <source>
        <dbReference type="ARBA" id="ARBA00022884"/>
    </source>
</evidence>
<dbReference type="Pfam" id="PF07521">
    <property type="entry name" value="RMMBL"/>
    <property type="match status" value="1"/>
</dbReference>
<dbReference type="GO" id="GO:0003723">
    <property type="term" value="F:RNA binding"/>
    <property type="evidence" value="ECO:0007669"/>
    <property type="project" value="UniProtKB-UniRule"/>
</dbReference>
<proteinExistence type="inferred from homology"/>
<keyword evidence="7 9" id="KW-0269">Exonuclease</keyword>
<evidence type="ECO:0000259" key="14">
    <source>
        <dbReference type="SMART" id="SM00849"/>
    </source>
</evidence>
<evidence type="ECO:0000256" key="4">
    <source>
        <dbReference type="ARBA" id="ARBA00022759"/>
    </source>
</evidence>
<feature type="binding site" evidence="12">
    <location>
        <position position="498"/>
    </location>
    <ligand>
        <name>Ca(2+)</name>
        <dbReference type="ChEBI" id="CHEBI:29108"/>
    </ligand>
</feature>
<dbReference type="InterPro" id="IPR001279">
    <property type="entry name" value="Metallo-B-lactamas"/>
</dbReference>
<dbReference type="AlphaFoldDB" id="A0A7Y9J5V2"/>
<comment type="similarity">
    <text evidence="9">Belongs to the metallo-beta-lactamase superfamily. RNA-metabolizing metallo-beta-lactamase-like family. Bacterial RNase J subfamily.</text>
</comment>
<comment type="subcellular location">
    <subcellularLocation>
        <location evidence="9">Cytoplasm</location>
    </subcellularLocation>
</comment>
<feature type="binding site" evidence="12">
    <location>
        <position position="129"/>
    </location>
    <ligand>
        <name>Zn(2+)</name>
        <dbReference type="ChEBI" id="CHEBI:29105"/>
        <label>1</label>
        <note>catalytic</note>
    </ligand>
</feature>
<keyword evidence="6 12" id="KW-0862">Zinc</keyword>
<feature type="binding site" evidence="12">
    <location>
        <position position="131"/>
    </location>
    <ligand>
        <name>Zn(2+)</name>
        <dbReference type="ChEBI" id="CHEBI:29105"/>
        <label>1</label>
        <note>catalytic</note>
    </ligand>
</feature>
<dbReference type="Pfam" id="PF22505">
    <property type="entry name" value="RNase_J_b_CASP"/>
    <property type="match status" value="1"/>
</dbReference>
<dbReference type="Gene3D" id="3.40.50.10710">
    <property type="entry name" value="Metallo-hydrolase/oxidoreductase"/>
    <property type="match status" value="1"/>
</dbReference>
<protein>
    <recommendedName>
        <fullName evidence="9">Ribonuclease J</fullName>
        <shortName evidence="9">RNase J</shortName>
        <ecNumber evidence="9">3.1.-.-</ecNumber>
    </recommendedName>
</protein>
<feature type="binding site" evidence="12">
    <location>
        <position position="104"/>
    </location>
    <ligand>
        <name>Ca(2+)</name>
        <dbReference type="ChEBI" id="CHEBI:29108"/>
    </ligand>
</feature>
<dbReference type="NCBIfam" id="TIGR00649">
    <property type="entry name" value="MG423"/>
    <property type="match status" value="1"/>
</dbReference>
<comment type="cofactor">
    <cofactor evidence="12">
        <name>Ca(2+)</name>
        <dbReference type="ChEBI" id="CHEBI:29108"/>
    </cofactor>
    <text evidence="12">Binds 1 Ca(2+) cation per subunit. Seen in 1 crystal structure, it is not clear if it is physiologically important.</text>
</comment>
<keyword evidence="2 9" id="KW-0540">Nuclease</keyword>
<keyword evidence="16" id="KW-1185">Reference proteome</keyword>
<dbReference type="InterPro" id="IPR055132">
    <property type="entry name" value="RNase_J_b_CASP"/>
</dbReference>
<evidence type="ECO:0000256" key="3">
    <source>
        <dbReference type="ARBA" id="ARBA00022723"/>
    </source>
</evidence>
<feature type="binding site" evidence="12">
    <location>
        <position position="196"/>
    </location>
    <ligand>
        <name>Zn(2+)</name>
        <dbReference type="ChEBI" id="CHEBI:29105"/>
        <label>1</label>
        <note>catalytic</note>
    </ligand>
</feature>
<sequence>MSRSTAQRRRNGGGQQQQQQQDPKPQGQQQGQQGHQHDCGGTGTPTQSVPAPDALPKPLAAGALRVVALGGVGEVGRNMTVLEYGGRLLIVDCGVLFPSEDSPGVDLILPDFRAIEDRLDDVDALVLTHGHEDHIGAVPFLLRQKPDLLIVGSRFTLALVAAKCREHRLTPHLLEVREGERSHYGTFDCEFFAVNHSIPDALAVAVRTPGGTVLHTGDIKLDQLPLDGRLTDLAGFSRLGDEGVDLLLVDSTNAEVPGFVTPERDIAPVIDDVFRKAPSRLIVACFASHVHRVQQVLTAAQAHRRKVCFTGRSMVRNMGIAADLGLLDIPEGLLVDLDDALAMPERDVVLVSTGSQGEPLSALGRMARGEHRQITITPGDTVVLLSSLIPGNETAVFAVINGLTRLGAEVIHSGVAKVHVSGHASAGELLFLYNALRPRNVMPVHGEWRHLRANAAIARRTGVPAERVVIAEDGVVVDLVEKKAAIAGRVEVGHVYVDGNQVGDVGETTLSDRLVLGEGGFISITVAVEAATGRAVAPPRISGRGFSDDPKALENVVSLVEMELSRTEAEGITDTHRIAQAVRRVVGKWVGETYRRRPMIVPTVLPV</sequence>
<keyword evidence="3 12" id="KW-0479">Metal-binding</keyword>
<feature type="compositionally biased region" description="Low complexity" evidence="13">
    <location>
        <begin position="16"/>
        <end position="34"/>
    </location>
</feature>
<keyword evidence="4 9" id="KW-0255">Endonuclease</keyword>
<evidence type="ECO:0000256" key="7">
    <source>
        <dbReference type="ARBA" id="ARBA00022839"/>
    </source>
</evidence>
<feature type="binding site" evidence="12">
    <location>
        <position position="106"/>
    </location>
    <ligand>
        <name>Ca(2+)</name>
        <dbReference type="ChEBI" id="CHEBI:29108"/>
    </ligand>
</feature>
<dbReference type="InterPro" id="IPR004613">
    <property type="entry name" value="RNase_J"/>
</dbReference>
<dbReference type="InterPro" id="IPR011108">
    <property type="entry name" value="RMMBL"/>
</dbReference>
<dbReference type="PIRSF" id="PIRSF004803">
    <property type="entry name" value="RnjA"/>
    <property type="match status" value="1"/>
</dbReference>
<dbReference type="CDD" id="cd07714">
    <property type="entry name" value="RNaseJ_MBL-fold"/>
    <property type="match status" value="1"/>
</dbReference>
<comment type="subunit">
    <text evidence="9">Homodimer, may be a subunit of the RNA degradosome.</text>
</comment>
<dbReference type="SMART" id="SM00849">
    <property type="entry name" value="Lactamase_B"/>
    <property type="match status" value="1"/>
</dbReference>
<gene>
    <name evidence="9" type="primary">rnj</name>
    <name evidence="15" type="ORF">BJ983_002483</name>
</gene>
<evidence type="ECO:0000256" key="11">
    <source>
        <dbReference type="PIRSR" id="PIRSR004803-2"/>
    </source>
</evidence>
<evidence type="ECO:0000256" key="1">
    <source>
        <dbReference type="ARBA" id="ARBA00022490"/>
    </source>
</evidence>
<dbReference type="GO" id="GO:0004534">
    <property type="term" value="F:5'-3' RNA exonuclease activity"/>
    <property type="evidence" value="ECO:0007669"/>
    <property type="project" value="UniProtKB-UniRule"/>
</dbReference>
<evidence type="ECO:0000313" key="16">
    <source>
        <dbReference type="Proteomes" id="UP000535890"/>
    </source>
</evidence>
<name>A0A7Y9J5V2_9PSEU</name>
<feature type="binding site" evidence="12">
    <location>
        <position position="218"/>
    </location>
    <ligand>
        <name>Zn(2+)</name>
        <dbReference type="ChEBI" id="CHEBI:29105"/>
        <label>1</label>
        <note>catalytic</note>
    </ligand>
</feature>
<comment type="caution">
    <text evidence="15">The sequence shown here is derived from an EMBL/GenBank/DDBJ whole genome shotgun (WGS) entry which is preliminary data.</text>
</comment>
<dbReference type="InterPro" id="IPR001587">
    <property type="entry name" value="RNase_J_CS"/>
</dbReference>
<dbReference type="GO" id="GO:0008270">
    <property type="term" value="F:zinc ion binding"/>
    <property type="evidence" value="ECO:0007669"/>
    <property type="project" value="InterPro"/>
</dbReference>
<dbReference type="Pfam" id="PF00753">
    <property type="entry name" value="Lactamase_B"/>
    <property type="match status" value="1"/>
</dbReference>
<evidence type="ECO:0000256" key="2">
    <source>
        <dbReference type="ARBA" id="ARBA00022722"/>
    </source>
</evidence>
<dbReference type="Pfam" id="PF17770">
    <property type="entry name" value="RNase_J_C"/>
    <property type="match status" value="1"/>
</dbReference>
<dbReference type="Gene3D" id="3.60.15.10">
    <property type="entry name" value="Ribonuclease Z/Hydroxyacylglutathione hydrolase-like"/>
    <property type="match status" value="1"/>
</dbReference>
<dbReference type="GO" id="GO:0006364">
    <property type="term" value="P:rRNA processing"/>
    <property type="evidence" value="ECO:0007669"/>
    <property type="project" value="UniProtKB-UniRule"/>
</dbReference>
<dbReference type="InterPro" id="IPR036866">
    <property type="entry name" value="RibonucZ/Hydroxyglut_hydro"/>
</dbReference>
<dbReference type="PROSITE" id="PS01292">
    <property type="entry name" value="UPF0036"/>
    <property type="match status" value="1"/>
</dbReference>
<dbReference type="Proteomes" id="UP000535890">
    <property type="component" value="Unassembled WGS sequence"/>
</dbReference>
<feature type="compositionally biased region" description="Basic residues" evidence="13">
    <location>
        <begin position="1"/>
        <end position="11"/>
    </location>
</feature>
<dbReference type="PANTHER" id="PTHR43694">
    <property type="entry name" value="RIBONUCLEASE J"/>
    <property type="match status" value="1"/>
</dbReference>
<dbReference type="InterPro" id="IPR030854">
    <property type="entry name" value="RNase_J_bac"/>
</dbReference>
<dbReference type="HAMAP" id="MF_01491">
    <property type="entry name" value="RNase_J_bact"/>
    <property type="match status" value="1"/>
</dbReference>
<feature type="binding site" evidence="12">
    <location>
        <position position="134"/>
    </location>
    <ligand>
        <name>Zn(2+)</name>
        <dbReference type="ChEBI" id="CHEBI:29105"/>
        <label>1</label>
        <note>catalytic</note>
    </ligand>
</feature>
<keyword evidence="12" id="KW-0106">Calcium</keyword>
<dbReference type="Gene3D" id="3.10.20.580">
    <property type="match status" value="1"/>
</dbReference>
<evidence type="ECO:0000256" key="9">
    <source>
        <dbReference type="HAMAP-Rule" id="MF_01491"/>
    </source>
</evidence>
<organism evidence="15 16">
    <name type="scientific">Actinomycetospora corticicola</name>
    <dbReference type="NCBI Taxonomy" id="663602"/>
    <lineage>
        <taxon>Bacteria</taxon>
        <taxon>Bacillati</taxon>
        <taxon>Actinomycetota</taxon>
        <taxon>Actinomycetes</taxon>
        <taxon>Pseudonocardiales</taxon>
        <taxon>Pseudonocardiaceae</taxon>
        <taxon>Actinomycetospora</taxon>
    </lineage>
</organism>
<dbReference type="GO" id="GO:0004521">
    <property type="term" value="F:RNA endonuclease activity"/>
    <property type="evidence" value="ECO:0007669"/>
    <property type="project" value="UniProtKB-UniRule"/>
</dbReference>
<feature type="active site" description="Proton acceptor" evidence="10">
    <location>
        <position position="423"/>
    </location>
</feature>
<comment type="cofactor">
    <cofactor evidence="12">
        <name>Zn(2+)</name>
        <dbReference type="ChEBI" id="CHEBI:29105"/>
    </cofactor>
    <text evidence="12">Binds 2 Zn(2+) ions per subunit. It is not clear if Zn(2+) or Mg(2+) is physiologically important.</text>
</comment>
<keyword evidence="1 9" id="KW-0963">Cytoplasm</keyword>
<feature type="region of interest" description="Disordered" evidence="13">
    <location>
        <begin position="1"/>
        <end position="56"/>
    </location>
</feature>
<accession>A0A7Y9J5V2</accession>
<evidence type="ECO:0000256" key="5">
    <source>
        <dbReference type="ARBA" id="ARBA00022801"/>
    </source>
</evidence>
<feature type="binding site" evidence="12">
    <location>
        <position position="445"/>
    </location>
    <ligand>
        <name>Zn(2+)</name>
        <dbReference type="ChEBI" id="CHEBI:29105"/>
        <label>1</label>
        <note>catalytic</note>
    </ligand>
</feature>
<dbReference type="SUPFAM" id="SSF56281">
    <property type="entry name" value="Metallo-hydrolase/oxidoreductase"/>
    <property type="match status" value="1"/>
</dbReference>
<dbReference type="PANTHER" id="PTHR43694:SF1">
    <property type="entry name" value="RIBONUCLEASE J"/>
    <property type="match status" value="1"/>
</dbReference>
<keyword evidence="5 9" id="KW-0378">Hydrolase</keyword>
<dbReference type="EMBL" id="JACCBN010000001">
    <property type="protein sequence ID" value="NYD36381.1"/>
    <property type="molecule type" value="Genomic_DNA"/>
</dbReference>
<feature type="binding site" evidence="12">
    <location>
        <position position="133"/>
    </location>
    <ligand>
        <name>Zn(2+)</name>
        <dbReference type="ChEBI" id="CHEBI:29105"/>
        <label>1</label>
        <note>catalytic</note>
    </ligand>
</feature>
<evidence type="ECO:0000256" key="10">
    <source>
        <dbReference type="PIRSR" id="PIRSR004803-1"/>
    </source>
</evidence>
<feature type="active site" description="Proton donor" evidence="10">
    <location>
        <position position="250"/>
    </location>
</feature>
<dbReference type="InterPro" id="IPR042173">
    <property type="entry name" value="RNase_J_2"/>
</dbReference>
<evidence type="ECO:0000313" key="15">
    <source>
        <dbReference type="EMBL" id="NYD36381.1"/>
    </source>
</evidence>
<dbReference type="GO" id="GO:0005737">
    <property type="term" value="C:cytoplasm"/>
    <property type="evidence" value="ECO:0007669"/>
    <property type="project" value="UniProtKB-SubCell"/>
</dbReference>
<keyword evidence="8 9" id="KW-0694">RNA-binding</keyword>
<feature type="binding site" evidence="11">
    <location>
        <begin position="287"/>
        <end position="289"/>
    </location>
    <ligand>
        <name>substrate</name>
    </ligand>
</feature>
<dbReference type="InterPro" id="IPR041636">
    <property type="entry name" value="RNase_J_C"/>
</dbReference>
<dbReference type="EC" id="3.1.-.-" evidence="9"/>
<comment type="function">
    <text evidence="9">An RNase that has 5'-3' exonuclease and possibly endonuclease activity. Involved in maturation of rRNA and in some organisms also mRNA maturation and/or decay.</text>
</comment>
<feature type="domain" description="Metallo-beta-lactamase" evidence="14">
    <location>
        <begin position="76"/>
        <end position="270"/>
    </location>
</feature>
<evidence type="ECO:0000256" key="13">
    <source>
        <dbReference type="SAM" id="MobiDB-lite"/>
    </source>
</evidence>
<reference evidence="15 16" key="1">
    <citation type="submission" date="2020-07" db="EMBL/GenBank/DDBJ databases">
        <title>Sequencing the genomes of 1000 actinobacteria strains.</title>
        <authorList>
            <person name="Klenk H.-P."/>
        </authorList>
    </citation>
    <scope>NUCLEOTIDE SEQUENCE [LARGE SCALE GENOMIC DNA]</scope>
    <source>
        <strain evidence="15 16">DSM 45772</strain>
    </source>
</reference>
<evidence type="ECO:0000256" key="6">
    <source>
        <dbReference type="ARBA" id="ARBA00022833"/>
    </source>
</evidence>